<evidence type="ECO:0000313" key="2">
    <source>
        <dbReference type="EMBL" id="TWD13065.1"/>
    </source>
</evidence>
<feature type="transmembrane region" description="Helical" evidence="1">
    <location>
        <begin position="103"/>
        <end position="127"/>
    </location>
</feature>
<dbReference type="EMBL" id="VIUW01000006">
    <property type="protein sequence ID" value="TWD13065.1"/>
    <property type="molecule type" value="Genomic_DNA"/>
</dbReference>
<organism evidence="2 3">
    <name type="scientific">Marihabitans asiaticum</name>
    <dbReference type="NCBI Taxonomy" id="415218"/>
    <lineage>
        <taxon>Bacteria</taxon>
        <taxon>Bacillati</taxon>
        <taxon>Actinomycetota</taxon>
        <taxon>Actinomycetes</taxon>
        <taxon>Micrococcales</taxon>
        <taxon>Intrasporangiaceae</taxon>
        <taxon>Marihabitans</taxon>
    </lineage>
</organism>
<keyword evidence="1" id="KW-0472">Membrane</keyword>
<feature type="transmembrane region" description="Helical" evidence="1">
    <location>
        <begin position="62"/>
        <end position="83"/>
    </location>
</feature>
<feature type="transmembrane region" description="Helical" evidence="1">
    <location>
        <begin position="216"/>
        <end position="239"/>
    </location>
</feature>
<reference evidence="2 3" key="1">
    <citation type="submission" date="2019-06" db="EMBL/GenBank/DDBJ databases">
        <title>Sequencing the genomes of 1000 actinobacteria strains.</title>
        <authorList>
            <person name="Klenk H.-P."/>
        </authorList>
    </citation>
    <scope>NUCLEOTIDE SEQUENCE [LARGE SCALE GENOMIC DNA]</scope>
    <source>
        <strain evidence="2 3">DSM 18935</strain>
    </source>
</reference>
<accession>A0A560W6F3</accession>
<keyword evidence="1" id="KW-1133">Transmembrane helix</keyword>
<sequence length="247" mass="25519">MSAGLLLAAAALTAGIVAVTGRWWRRRAADVSTAGRLAALGWAGTAANIPAMLATAAGLRSAVLWSLVGTLAAWSAALVGDRLEQHHARQRDRHLGAPDRPTLLPPAAVAAGAFVGLFAFSIGAMFLHVVFGGDLEPGFLMAVTSCVLVGTVVLTLAQRARIMRCAGRGWAQLRFLEERATPRRGVLAMMLGLVLVGLAMLLVARTATIPSGETDFAAAALMLLTAPGWLAVSAGWIMAQPTPPAAG</sequence>
<evidence type="ECO:0000256" key="1">
    <source>
        <dbReference type="SAM" id="Phobius"/>
    </source>
</evidence>
<keyword evidence="1" id="KW-0812">Transmembrane</keyword>
<gene>
    <name evidence="2" type="ORF">FB557_2832</name>
</gene>
<dbReference type="AlphaFoldDB" id="A0A560W6F3"/>
<name>A0A560W6F3_9MICO</name>
<comment type="caution">
    <text evidence="2">The sequence shown here is derived from an EMBL/GenBank/DDBJ whole genome shotgun (WGS) entry which is preliminary data.</text>
</comment>
<evidence type="ECO:0000313" key="3">
    <source>
        <dbReference type="Proteomes" id="UP000315628"/>
    </source>
</evidence>
<protein>
    <submittedName>
        <fullName evidence="2">Uncharacterized protein</fullName>
    </submittedName>
</protein>
<dbReference type="Proteomes" id="UP000315628">
    <property type="component" value="Unassembled WGS sequence"/>
</dbReference>
<proteinExistence type="predicted"/>
<feature type="transmembrane region" description="Helical" evidence="1">
    <location>
        <begin position="186"/>
        <end position="204"/>
    </location>
</feature>
<keyword evidence="3" id="KW-1185">Reference proteome</keyword>
<feature type="transmembrane region" description="Helical" evidence="1">
    <location>
        <begin position="139"/>
        <end position="157"/>
    </location>
</feature>